<dbReference type="Proteomes" id="UP000435112">
    <property type="component" value="Unassembled WGS sequence"/>
</dbReference>
<protein>
    <recommendedName>
        <fullName evidence="1">Reverse transcriptase domain-containing protein</fullName>
    </recommendedName>
</protein>
<dbReference type="InterPro" id="IPR043128">
    <property type="entry name" value="Rev_trsase/Diguanyl_cyclase"/>
</dbReference>
<evidence type="ECO:0000313" key="5">
    <source>
        <dbReference type="Proteomes" id="UP000429607"/>
    </source>
</evidence>
<keyword evidence="6" id="KW-1185">Reference proteome</keyword>
<dbReference type="Pfam" id="PF00078">
    <property type="entry name" value="RVT_1"/>
    <property type="match status" value="1"/>
</dbReference>
<feature type="domain" description="Reverse transcriptase" evidence="1">
    <location>
        <begin position="21"/>
        <end position="96"/>
    </location>
</feature>
<dbReference type="CDD" id="cd01647">
    <property type="entry name" value="RT_LTR"/>
    <property type="match status" value="1"/>
</dbReference>
<evidence type="ECO:0000313" key="4">
    <source>
        <dbReference type="EMBL" id="KAE9297089.1"/>
    </source>
</evidence>
<name>A0A6A3IDR8_9STRA</name>
<dbReference type="AlphaFoldDB" id="A0A6A3IDR8"/>
<dbReference type="EMBL" id="QXFT01002515">
    <property type="protein sequence ID" value="KAE9297089.1"/>
    <property type="molecule type" value="Genomic_DNA"/>
</dbReference>
<organism evidence="2 5">
    <name type="scientific">Phytophthora rubi</name>
    <dbReference type="NCBI Taxonomy" id="129364"/>
    <lineage>
        <taxon>Eukaryota</taxon>
        <taxon>Sar</taxon>
        <taxon>Stramenopiles</taxon>
        <taxon>Oomycota</taxon>
        <taxon>Peronosporomycetes</taxon>
        <taxon>Peronosporales</taxon>
        <taxon>Peronosporaceae</taxon>
        <taxon>Phytophthora</taxon>
    </lineage>
</organism>
<reference evidence="5 7" key="1">
    <citation type="submission" date="2018-09" db="EMBL/GenBank/DDBJ databases">
        <title>Genomic investigation of the strawberry pathogen Phytophthora fragariae indicates pathogenicity is determined by transcriptional variation in three key races.</title>
        <authorList>
            <person name="Adams T.M."/>
            <person name="Armitage A.D."/>
            <person name="Sobczyk M.K."/>
            <person name="Bates H.J."/>
            <person name="Dunwell J.M."/>
            <person name="Nellist C.F."/>
            <person name="Harrison R.J."/>
        </authorList>
    </citation>
    <scope>NUCLEOTIDE SEQUENCE [LARGE SCALE GENOMIC DNA]</scope>
    <source>
        <strain evidence="2 5">SCRP249</strain>
        <strain evidence="3 7">SCRP324</strain>
        <strain evidence="4 6">SCRP333</strain>
    </source>
</reference>
<dbReference type="Proteomes" id="UP000434957">
    <property type="component" value="Unassembled WGS sequence"/>
</dbReference>
<dbReference type="InterPro" id="IPR043502">
    <property type="entry name" value="DNA/RNA_pol_sf"/>
</dbReference>
<dbReference type="OrthoDB" id="6783748at2759"/>
<evidence type="ECO:0000313" key="2">
    <source>
        <dbReference type="EMBL" id="KAE8978234.1"/>
    </source>
</evidence>
<dbReference type="Gene3D" id="3.10.10.10">
    <property type="entry name" value="HIV Type 1 Reverse Transcriptase, subunit A, domain 1"/>
    <property type="match status" value="1"/>
</dbReference>
<dbReference type="InterPro" id="IPR053134">
    <property type="entry name" value="RNA-dir_DNA_polymerase"/>
</dbReference>
<dbReference type="InterPro" id="IPR000477">
    <property type="entry name" value="RT_dom"/>
</dbReference>
<dbReference type="PANTHER" id="PTHR24559:SF444">
    <property type="entry name" value="REVERSE TRANSCRIPTASE DOMAIN-CONTAINING PROTEIN"/>
    <property type="match status" value="1"/>
</dbReference>
<dbReference type="SUPFAM" id="SSF56672">
    <property type="entry name" value="DNA/RNA polymerases"/>
    <property type="match status" value="1"/>
</dbReference>
<evidence type="ECO:0000259" key="1">
    <source>
        <dbReference type="Pfam" id="PF00078"/>
    </source>
</evidence>
<comment type="caution">
    <text evidence="2">The sequence shown here is derived from an EMBL/GenBank/DDBJ whole genome shotgun (WGS) entry which is preliminary data.</text>
</comment>
<accession>A0A6A3IDR8</accession>
<gene>
    <name evidence="2" type="ORF">PR001_g24904</name>
    <name evidence="3" type="ORF">PR002_g18789</name>
    <name evidence="4" type="ORF">PR003_g23595</name>
</gene>
<dbReference type="Gene3D" id="3.30.70.270">
    <property type="match status" value="1"/>
</dbReference>
<evidence type="ECO:0000313" key="3">
    <source>
        <dbReference type="EMBL" id="KAE8998247.1"/>
    </source>
</evidence>
<sequence>MLDAGVVEEGNGSWGFPVVLVNKRDGEVRFCIDYRALNKVTQRYMCPLPRIGETLETLGGALLFGTIDLKAGYWQISVTEEDKDKTAFTTRTGLCLIVRMGHACLAWLNAASNSFLKYHVH</sequence>
<evidence type="ECO:0000313" key="6">
    <source>
        <dbReference type="Proteomes" id="UP000434957"/>
    </source>
</evidence>
<dbReference type="Proteomes" id="UP000429607">
    <property type="component" value="Unassembled WGS sequence"/>
</dbReference>
<dbReference type="EMBL" id="QXFU01001639">
    <property type="protein sequence ID" value="KAE8998247.1"/>
    <property type="molecule type" value="Genomic_DNA"/>
</dbReference>
<proteinExistence type="predicted"/>
<evidence type="ECO:0000313" key="7">
    <source>
        <dbReference type="Proteomes" id="UP000435112"/>
    </source>
</evidence>
<dbReference type="PANTHER" id="PTHR24559">
    <property type="entry name" value="TRANSPOSON TY3-I GAG-POL POLYPROTEIN"/>
    <property type="match status" value="1"/>
</dbReference>
<dbReference type="EMBL" id="QXFV01003274">
    <property type="protein sequence ID" value="KAE8978234.1"/>
    <property type="molecule type" value="Genomic_DNA"/>
</dbReference>